<keyword evidence="2" id="KW-1185">Reference proteome</keyword>
<dbReference type="InterPro" id="IPR012337">
    <property type="entry name" value="RNaseH-like_sf"/>
</dbReference>
<evidence type="ECO:0000313" key="2">
    <source>
        <dbReference type="Proteomes" id="UP000807025"/>
    </source>
</evidence>
<evidence type="ECO:0000313" key="1">
    <source>
        <dbReference type="EMBL" id="KAF9488566.1"/>
    </source>
</evidence>
<organism evidence="1 2">
    <name type="scientific">Pleurotus eryngii</name>
    <name type="common">Boletus of the steppes</name>
    <dbReference type="NCBI Taxonomy" id="5323"/>
    <lineage>
        <taxon>Eukaryota</taxon>
        <taxon>Fungi</taxon>
        <taxon>Dikarya</taxon>
        <taxon>Basidiomycota</taxon>
        <taxon>Agaricomycotina</taxon>
        <taxon>Agaricomycetes</taxon>
        <taxon>Agaricomycetidae</taxon>
        <taxon>Agaricales</taxon>
        <taxon>Pleurotineae</taxon>
        <taxon>Pleurotaceae</taxon>
        <taxon>Pleurotus</taxon>
    </lineage>
</organism>
<feature type="non-terminal residue" evidence="1">
    <location>
        <position position="1"/>
    </location>
</feature>
<proteinExistence type="predicted"/>
<reference evidence="1" key="1">
    <citation type="submission" date="2020-11" db="EMBL/GenBank/DDBJ databases">
        <authorList>
            <consortium name="DOE Joint Genome Institute"/>
            <person name="Ahrendt S."/>
            <person name="Riley R."/>
            <person name="Andreopoulos W."/>
            <person name="Labutti K."/>
            <person name="Pangilinan J."/>
            <person name="Ruiz-Duenas F.J."/>
            <person name="Barrasa J.M."/>
            <person name="Sanchez-Garcia M."/>
            <person name="Camarero S."/>
            <person name="Miyauchi S."/>
            <person name="Serrano A."/>
            <person name="Linde D."/>
            <person name="Babiker R."/>
            <person name="Drula E."/>
            <person name="Ayuso-Fernandez I."/>
            <person name="Pacheco R."/>
            <person name="Padilla G."/>
            <person name="Ferreira P."/>
            <person name="Barriuso J."/>
            <person name="Kellner H."/>
            <person name="Castanera R."/>
            <person name="Alfaro M."/>
            <person name="Ramirez L."/>
            <person name="Pisabarro A.G."/>
            <person name="Kuo A."/>
            <person name="Tritt A."/>
            <person name="Lipzen A."/>
            <person name="He G."/>
            <person name="Yan M."/>
            <person name="Ng V."/>
            <person name="Cullen D."/>
            <person name="Martin F."/>
            <person name="Rosso M.-N."/>
            <person name="Henrissat B."/>
            <person name="Hibbett D."/>
            <person name="Martinez A.T."/>
            <person name="Grigoriev I.V."/>
        </authorList>
    </citation>
    <scope>NUCLEOTIDE SEQUENCE</scope>
    <source>
        <strain evidence="1">ATCC 90797</strain>
    </source>
</reference>
<dbReference type="OrthoDB" id="2790258at2759"/>
<dbReference type="SUPFAM" id="SSF53098">
    <property type="entry name" value="Ribonuclease H-like"/>
    <property type="match status" value="1"/>
</dbReference>
<name>A0A9P5ZMM5_PLEER</name>
<comment type="caution">
    <text evidence="1">The sequence shown here is derived from an EMBL/GenBank/DDBJ whole genome shotgun (WGS) entry which is preliminary data.</text>
</comment>
<gene>
    <name evidence="1" type="ORF">BDN71DRAFT_1403089</name>
</gene>
<accession>A0A9P5ZMM5</accession>
<dbReference type="AlphaFoldDB" id="A0A9P5ZMM5"/>
<sequence>VRLPHLQLLCDIRTRWNSVYYMIHRLCELHPAIDHYLSSPAQKDLASYKLSDAKWQAMLDCEVILTIPHRVQQVMSQEKNPVLTGAIPAFEMFMTTWKKLGEQNSHLKRWTDLSLKWATKYYERMDNTKVYVIAMCM</sequence>
<dbReference type="Proteomes" id="UP000807025">
    <property type="component" value="Unassembled WGS sequence"/>
</dbReference>
<dbReference type="EMBL" id="MU154708">
    <property type="protein sequence ID" value="KAF9488566.1"/>
    <property type="molecule type" value="Genomic_DNA"/>
</dbReference>
<protein>
    <submittedName>
        <fullName evidence="1">Uncharacterized protein</fullName>
    </submittedName>
</protein>